<keyword evidence="2" id="KW-1185">Reference proteome</keyword>
<name>A0ACC1IFS2_9FUNG</name>
<dbReference type="EMBL" id="JANBPG010000694">
    <property type="protein sequence ID" value="KAJ1894417.1"/>
    <property type="molecule type" value="Genomic_DNA"/>
</dbReference>
<organism evidence="1 2">
    <name type="scientific">Kickxella alabastrina</name>
    <dbReference type="NCBI Taxonomy" id="61397"/>
    <lineage>
        <taxon>Eukaryota</taxon>
        <taxon>Fungi</taxon>
        <taxon>Fungi incertae sedis</taxon>
        <taxon>Zoopagomycota</taxon>
        <taxon>Kickxellomycotina</taxon>
        <taxon>Kickxellomycetes</taxon>
        <taxon>Kickxellales</taxon>
        <taxon>Kickxellaceae</taxon>
        <taxon>Kickxella</taxon>
    </lineage>
</organism>
<proteinExistence type="predicted"/>
<accession>A0ACC1IFS2</accession>
<evidence type="ECO:0000313" key="2">
    <source>
        <dbReference type="Proteomes" id="UP001150581"/>
    </source>
</evidence>
<protein>
    <submittedName>
        <fullName evidence="1">E3 ubiquitin-protein ligase rad18</fullName>
        <ecNumber evidence="1">2.3.2.27</ecNumber>
    </submittedName>
</protein>
<dbReference type="EC" id="2.3.2.27" evidence="1"/>
<gene>
    <name evidence="1" type="primary">RAD18_2</name>
    <name evidence="1" type="ORF">LPJ66_005204</name>
</gene>
<sequence>MDAFLGIEDPSDWPADFPHLRELDQLLRCPVCKEYLDTPMVVTNCGHTFCSLCVRRCLTQETKCPSCRASTTEGDLHPNRLVDSLLREFKHGRPQLLATLRSANTHKPVEAKRKRPRITTRSAAKNMDVDIVASNEQLATDNAIDLTSSDIEQMRSISDFEIDTVNSGVTPTASTSTDNDGDSDFIPSDIIGSRRCAPKSHPSSSHENSVLCPNCQSQVRSAKINWHLDRCLSGKSIDELPPAAAASEPTAWSTAAKLQLTGALAKFALPRPTKLAYSLLSEAKLRRTLRELGVPAKGDKHQMQARHVEWVNMYMANADSETPVSHSVLLRRLATWEDAMARQPEPFRAPPPATPGAVADHTSKYADSFAALVAQARSTRPKPPTKYPL</sequence>
<keyword evidence="1" id="KW-0808">Transferase</keyword>
<dbReference type="Proteomes" id="UP001150581">
    <property type="component" value="Unassembled WGS sequence"/>
</dbReference>
<keyword evidence="1" id="KW-0012">Acyltransferase</keyword>
<reference evidence="1" key="1">
    <citation type="submission" date="2022-07" db="EMBL/GenBank/DDBJ databases">
        <title>Phylogenomic reconstructions and comparative analyses of Kickxellomycotina fungi.</title>
        <authorList>
            <person name="Reynolds N.K."/>
            <person name="Stajich J.E."/>
            <person name="Barry K."/>
            <person name="Grigoriev I.V."/>
            <person name="Crous P."/>
            <person name="Smith M.E."/>
        </authorList>
    </citation>
    <scope>NUCLEOTIDE SEQUENCE</scope>
    <source>
        <strain evidence="1">Benny 63K</strain>
    </source>
</reference>
<evidence type="ECO:0000313" key="1">
    <source>
        <dbReference type="EMBL" id="KAJ1894417.1"/>
    </source>
</evidence>
<comment type="caution">
    <text evidence="1">The sequence shown here is derived from an EMBL/GenBank/DDBJ whole genome shotgun (WGS) entry which is preliminary data.</text>
</comment>